<evidence type="ECO:0000313" key="1">
    <source>
        <dbReference type="EMBL" id="SFD96445.1"/>
    </source>
</evidence>
<accession>A0A1I1WMP4</accession>
<dbReference type="STRING" id="1123397.SAMN05660831_02698"/>
<evidence type="ECO:0000313" key="2">
    <source>
        <dbReference type="Proteomes" id="UP000198611"/>
    </source>
</evidence>
<reference evidence="1 2" key="1">
    <citation type="submission" date="2016-10" db="EMBL/GenBank/DDBJ databases">
        <authorList>
            <person name="de Groot N.N."/>
        </authorList>
    </citation>
    <scope>NUCLEOTIDE SEQUENCE [LARGE SCALE GENOMIC DNA]</scope>
    <source>
        <strain evidence="1 2">HL3</strain>
    </source>
</reference>
<proteinExistence type="predicted"/>
<sequence>MPVVLHVGYPKTGTSSLQVALAQNRKTLEKAGIHYPLLDNDFKQRYLGQFLLHGTAAGEASGSIEKLRHLSEEFAGTEETVVLSAEELVHSFIFREGSGLIGSSPAFKEGIEDRMAYLRDKLTLISNDIRILMYVREPVGLYISLMQEKLKRSPEFIAPDTYECGYRLAAEAFERVFGGQVNIRPFDRSMLTDGDITTDFLTYLSSSFDCTPPLIQSTNVNDSLSAEAMYLLWELRQMPGILEDSSSYQFNESELLWRTLNSIEKKVSLGSRPQLRQGIAEKILENNRPDLDFFYERGIVLPFNGPQYHEEVGTASDLLRSTDFNDIFLYDPYEAQRLRNILILMLIRSATGN</sequence>
<keyword evidence="2" id="KW-1185">Reference proteome</keyword>
<protein>
    <recommendedName>
        <fullName evidence="3">Sulfotransferase family protein</fullName>
    </recommendedName>
</protein>
<dbReference type="InterPro" id="IPR027417">
    <property type="entry name" value="P-loop_NTPase"/>
</dbReference>
<dbReference type="AlphaFoldDB" id="A0A1I1WMP4"/>
<gene>
    <name evidence="1" type="ORF">SAMN05660831_02698</name>
</gene>
<dbReference type="Proteomes" id="UP000198611">
    <property type="component" value="Unassembled WGS sequence"/>
</dbReference>
<name>A0A1I1WMP4_9GAMM</name>
<dbReference type="Gene3D" id="3.40.50.300">
    <property type="entry name" value="P-loop containing nucleotide triphosphate hydrolases"/>
    <property type="match status" value="1"/>
</dbReference>
<evidence type="ECO:0008006" key="3">
    <source>
        <dbReference type="Google" id="ProtNLM"/>
    </source>
</evidence>
<dbReference type="EMBL" id="FOMJ01000019">
    <property type="protein sequence ID" value="SFD96445.1"/>
    <property type="molecule type" value="Genomic_DNA"/>
</dbReference>
<organism evidence="1 2">
    <name type="scientific">Thiohalospira halophila DSM 15071</name>
    <dbReference type="NCBI Taxonomy" id="1123397"/>
    <lineage>
        <taxon>Bacteria</taxon>
        <taxon>Pseudomonadati</taxon>
        <taxon>Pseudomonadota</taxon>
        <taxon>Gammaproteobacteria</taxon>
        <taxon>Thiohalospirales</taxon>
        <taxon>Thiohalospiraceae</taxon>
        <taxon>Thiohalospira</taxon>
    </lineage>
</organism>
<dbReference type="SUPFAM" id="SSF52540">
    <property type="entry name" value="P-loop containing nucleoside triphosphate hydrolases"/>
    <property type="match status" value="1"/>
</dbReference>